<name>A0ABD5VIA5_9EURY</name>
<keyword evidence="1" id="KW-0472">Membrane</keyword>
<dbReference type="AlphaFoldDB" id="A0ABD5VIA5"/>
<keyword evidence="1" id="KW-0812">Transmembrane</keyword>
<sequence>MRYSSQSDRPLVVLLVVALVCATPATAATTGGGAVGSTAGAADLGRASASSVAVAAVGPENDSVRVGDAVYVRENGDAVLVYETDGESGESVVPAGGSGDLGVNATSGLVDVLVRDRLAQTTDVEGEVDATFTPNAVTGDAGVELGTPAAVREVDAWGGMHLLRRNADDGGIEGQAYGQLNVTATFSRDPEDVGSPRIDAARTAGTVSVNASRVASSGRATVRFTGERGERSHREYALEEVANGYRLVATEAYRVPNGSVARWDSVANATATLEAQYGRIARSLDGTATVELRSYDWIDNESASNRVTVTYAVRYEGVDAGVARRVSASVRTAVGDDAGSTPPPDALVDGVEALSVERVHVRVDADRRSVRRTWDVTVSNYRPLVRAALGVAANASDDARATAAVERARASVAAMGASGMKGTLGWAASVNAPSDRTLIVDGSVRFDATNVTSFRAARRDRGLAPLPNVTVGVDVGTHEGRTHADLEYELEHESLLESAGGLLGDGNRTPRLGAVDPEGLVAAVARSSLEEGKLTVDLDEDSVRVRAATLAENGSTLRAFLTRAFGRNATTAVAAAASSESAETYVHLDGAFPANATEREVRSHAAVGPNTTVHLPGTWTLAMEQFPTPDTLDSLYFLGRYSGFQGDDNVEAPVTTTRTESGGSPLPGFGALPAVLALVGVLARRVQRRARRE</sequence>
<proteinExistence type="predicted"/>
<accession>A0ABD5VIA5</accession>
<protein>
    <recommendedName>
        <fullName evidence="4">PGF-CTERM protein</fullName>
    </recommendedName>
</protein>
<keyword evidence="3" id="KW-1185">Reference proteome</keyword>
<comment type="caution">
    <text evidence="2">The sequence shown here is derived from an EMBL/GenBank/DDBJ whole genome shotgun (WGS) entry which is preliminary data.</text>
</comment>
<gene>
    <name evidence="2" type="ORF">ACFQGB_20470</name>
</gene>
<dbReference type="EMBL" id="JBHSXN010000005">
    <property type="protein sequence ID" value="MFC6955244.1"/>
    <property type="molecule type" value="Genomic_DNA"/>
</dbReference>
<keyword evidence="1" id="KW-1133">Transmembrane helix</keyword>
<evidence type="ECO:0000313" key="2">
    <source>
        <dbReference type="EMBL" id="MFC6955244.1"/>
    </source>
</evidence>
<evidence type="ECO:0000256" key="1">
    <source>
        <dbReference type="SAM" id="Phobius"/>
    </source>
</evidence>
<dbReference type="RefSeq" id="WP_336352176.1">
    <property type="nucleotide sequence ID" value="NZ_JAZAQL010000005.1"/>
</dbReference>
<dbReference type="Proteomes" id="UP001596395">
    <property type="component" value="Unassembled WGS sequence"/>
</dbReference>
<feature type="transmembrane region" description="Helical" evidence="1">
    <location>
        <begin position="666"/>
        <end position="683"/>
    </location>
</feature>
<organism evidence="2 3">
    <name type="scientific">Halorubellus litoreus</name>
    <dbReference type="NCBI Taxonomy" id="755308"/>
    <lineage>
        <taxon>Archaea</taxon>
        <taxon>Methanobacteriati</taxon>
        <taxon>Methanobacteriota</taxon>
        <taxon>Stenosarchaea group</taxon>
        <taxon>Halobacteria</taxon>
        <taxon>Halobacteriales</taxon>
        <taxon>Halorubellaceae</taxon>
        <taxon>Halorubellus</taxon>
    </lineage>
</organism>
<reference evidence="2 3" key="1">
    <citation type="journal article" date="2019" name="Int. J. Syst. Evol. Microbiol.">
        <title>The Global Catalogue of Microorganisms (GCM) 10K type strain sequencing project: providing services to taxonomists for standard genome sequencing and annotation.</title>
        <authorList>
            <consortium name="The Broad Institute Genomics Platform"/>
            <consortium name="The Broad Institute Genome Sequencing Center for Infectious Disease"/>
            <person name="Wu L."/>
            <person name="Ma J."/>
        </authorList>
    </citation>
    <scope>NUCLEOTIDE SEQUENCE [LARGE SCALE GENOMIC DNA]</scope>
    <source>
        <strain evidence="2 3">GX26</strain>
    </source>
</reference>
<evidence type="ECO:0000313" key="3">
    <source>
        <dbReference type="Proteomes" id="UP001596395"/>
    </source>
</evidence>
<evidence type="ECO:0008006" key="4">
    <source>
        <dbReference type="Google" id="ProtNLM"/>
    </source>
</evidence>